<dbReference type="GO" id="GO:0008662">
    <property type="term" value="F:1-phosphofructokinase activity"/>
    <property type="evidence" value="ECO:0007669"/>
    <property type="project" value="UniProtKB-EC"/>
</dbReference>
<evidence type="ECO:0000313" key="8">
    <source>
        <dbReference type="EMBL" id="MFC4858088.1"/>
    </source>
</evidence>
<dbReference type="Proteomes" id="UP001595859">
    <property type="component" value="Unassembled WGS sequence"/>
</dbReference>
<organism evidence="8 9">
    <name type="scientific">Actinophytocola glycyrrhizae</name>
    <dbReference type="NCBI Taxonomy" id="2044873"/>
    <lineage>
        <taxon>Bacteria</taxon>
        <taxon>Bacillati</taxon>
        <taxon>Actinomycetota</taxon>
        <taxon>Actinomycetes</taxon>
        <taxon>Pseudonocardiales</taxon>
        <taxon>Pseudonocardiaceae</taxon>
    </lineage>
</organism>
<evidence type="ECO:0000256" key="4">
    <source>
        <dbReference type="ARBA" id="ARBA00022777"/>
    </source>
</evidence>
<evidence type="ECO:0000256" key="6">
    <source>
        <dbReference type="PIRNR" id="PIRNR000535"/>
    </source>
</evidence>
<feature type="domain" description="Carbohydrate kinase PfkB" evidence="7">
    <location>
        <begin position="9"/>
        <end position="279"/>
    </location>
</feature>
<dbReference type="RefSeq" id="WP_378060295.1">
    <property type="nucleotide sequence ID" value="NZ_JBHSIS010000022.1"/>
</dbReference>
<reference evidence="9" key="1">
    <citation type="journal article" date="2019" name="Int. J. Syst. Evol. Microbiol.">
        <title>The Global Catalogue of Microorganisms (GCM) 10K type strain sequencing project: providing services to taxonomists for standard genome sequencing and annotation.</title>
        <authorList>
            <consortium name="The Broad Institute Genomics Platform"/>
            <consortium name="The Broad Institute Genome Sequencing Center for Infectious Disease"/>
            <person name="Wu L."/>
            <person name="Ma J."/>
        </authorList>
    </citation>
    <scope>NUCLEOTIDE SEQUENCE [LARGE SCALE GENOMIC DNA]</scope>
    <source>
        <strain evidence="9">ZS-22-S1</strain>
    </source>
</reference>
<evidence type="ECO:0000313" key="9">
    <source>
        <dbReference type="Proteomes" id="UP001595859"/>
    </source>
</evidence>
<evidence type="ECO:0000256" key="3">
    <source>
        <dbReference type="ARBA" id="ARBA00022741"/>
    </source>
</evidence>
<dbReference type="PANTHER" id="PTHR46566:SF5">
    <property type="entry name" value="1-PHOSPHOFRUCTOKINASE"/>
    <property type="match status" value="1"/>
</dbReference>
<comment type="similarity">
    <text evidence="1">Belongs to the carbohydrate kinase PfkB family.</text>
</comment>
<evidence type="ECO:0000256" key="5">
    <source>
        <dbReference type="ARBA" id="ARBA00022840"/>
    </source>
</evidence>
<evidence type="ECO:0000259" key="7">
    <source>
        <dbReference type="Pfam" id="PF00294"/>
    </source>
</evidence>
<dbReference type="PANTHER" id="PTHR46566">
    <property type="entry name" value="1-PHOSPHOFRUCTOKINASE-RELATED"/>
    <property type="match status" value="1"/>
</dbReference>
<keyword evidence="4" id="KW-0418">Kinase</keyword>
<evidence type="ECO:0000256" key="1">
    <source>
        <dbReference type="ARBA" id="ARBA00010688"/>
    </source>
</evidence>
<dbReference type="Pfam" id="PF00294">
    <property type="entry name" value="PfkB"/>
    <property type="match status" value="1"/>
</dbReference>
<dbReference type="PIRSF" id="PIRSF000535">
    <property type="entry name" value="1PFK/6PFK/LacC"/>
    <property type="match status" value="1"/>
</dbReference>
<accession>A0ABV9SB49</accession>
<dbReference type="InterPro" id="IPR022463">
    <property type="entry name" value="1-PFruKinase"/>
</dbReference>
<dbReference type="SUPFAM" id="SSF53613">
    <property type="entry name" value="Ribokinase-like"/>
    <property type="match status" value="1"/>
</dbReference>
<comment type="caution">
    <text evidence="8">The sequence shown here is derived from an EMBL/GenBank/DDBJ whole genome shotgun (WGS) entry which is preliminary data.</text>
</comment>
<dbReference type="CDD" id="cd01164">
    <property type="entry name" value="FruK_PfkB_like"/>
    <property type="match status" value="1"/>
</dbReference>
<protein>
    <submittedName>
        <fullName evidence="8">1-phosphofructokinase</fullName>
        <ecNumber evidence="8">2.7.1.56</ecNumber>
    </submittedName>
</protein>
<keyword evidence="3" id="KW-0547">Nucleotide-binding</keyword>
<dbReference type="NCBIfam" id="TIGR03168">
    <property type="entry name" value="1-PFK"/>
    <property type="match status" value="1"/>
</dbReference>
<dbReference type="EMBL" id="JBHSIS010000022">
    <property type="protein sequence ID" value="MFC4858088.1"/>
    <property type="molecule type" value="Genomic_DNA"/>
</dbReference>
<keyword evidence="2 6" id="KW-0808">Transferase</keyword>
<evidence type="ECO:0000256" key="2">
    <source>
        <dbReference type="ARBA" id="ARBA00022679"/>
    </source>
</evidence>
<keyword evidence="9" id="KW-1185">Reference proteome</keyword>
<dbReference type="Gene3D" id="3.40.1190.20">
    <property type="match status" value="1"/>
</dbReference>
<name>A0ABV9SB49_9PSEU</name>
<dbReference type="EC" id="2.7.1.56" evidence="8"/>
<dbReference type="InterPro" id="IPR029056">
    <property type="entry name" value="Ribokinase-like"/>
</dbReference>
<dbReference type="InterPro" id="IPR011611">
    <property type="entry name" value="PfkB_dom"/>
</dbReference>
<gene>
    <name evidence="8" type="primary">pfkB</name>
    <name evidence="8" type="ORF">ACFPCV_31700</name>
</gene>
<sequence length="325" mass="33642">MILTLTLNPSLDRTIEVPELVRGALVRASGTRLDPGGKGVNVARALAAHRQPTCAVVPRGGPEGRQLCELLEEEGIDVCAVPVTGHTRSNVSLVEPDGEVTKINEPGGELARDDLERIVKAVLDTAATADWVVASGSLPPGVPDTFYRELGARLTERDVRFVVDTSGPALTSALAARPALVKPNREELAESVGFGIDTLGDVVRAAAALRDRGAKAVLASLGADGAVLVDEQGVRYGESPVDRGRSAVGAGDAMLAGYLAGGVTGGDALVEALAWGAAAVRLPGSRMPGPGDVDRESVRIHASADLSRALDGGQHTAQQKLERIQ</sequence>
<keyword evidence="5" id="KW-0067">ATP-binding</keyword>
<proteinExistence type="inferred from homology"/>
<dbReference type="InterPro" id="IPR017583">
    <property type="entry name" value="Tagatose/fructose_Pkinase"/>
</dbReference>
<dbReference type="NCBIfam" id="TIGR03828">
    <property type="entry name" value="pfkB"/>
    <property type="match status" value="1"/>
</dbReference>